<dbReference type="AlphaFoldDB" id="A0AAD2G3E5"/>
<dbReference type="EMBL" id="CAKOGP040002091">
    <property type="protein sequence ID" value="CAJ1961345.1"/>
    <property type="molecule type" value="Genomic_DNA"/>
</dbReference>
<feature type="domain" description="Helicase-associated" evidence="2">
    <location>
        <begin position="219"/>
        <end position="286"/>
    </location>
</feature>
<dbReference type="InterPro" id="IPR005114">
    <property type="entry name" value="Helicase_assoc"/>
</dbReference>
<dbReference type="PANTHER" id="PTHR33418:SF1">
    <property type="entry name" value="HELICASE-ASSOCIATED DOMAIN-CONTAINING PROTEIN"/>
    <property type="match status" value="1"/>
</dbReference>
<feature type="compositionally biased region" description="Low complexity" evidence="1">
    <location>
        <begin position="63"/>
        <end position="75"/>
    </location>
</feature>
<keyword evidence="5" id="KW-1185">Reference proteome</keyword>
<organism evidence="3 5">
    <name type="scientific">Cylindrotheca closterium</name>
    <dbReference type="NCBI Taxonomy" id="2856"/>
    <lineage>
        <taxon>Eukaryota</taxon>
        <taxon>Sar</taxon>
        <taxon>Stramenopiles</taxon>
        <taxon>Ochrophyta</taxon>
        <taxon>Bacillariophyta</taxon>
        <taxon>Bacillariophyceae</taxon>
        <taxon>Bacillariophycidae</taxon>
        <taxon>Bacillariales</taxon>
        <taxon>Bacillariaceae</taxon>
        <taxon>Cylindrotheca</taxon>
    </lineage>
</organism>
<reference evidence="3" key="1">
    <citation type="submission" date="2023-08" db="EMBL/GenBank/DDBJ databases">
        <authorList>
            <person name="Audoor S."/>
            <person name="Bilcke G."/>
        </authorList>
    </citation>
    <scope>NUCLEOTIDE SEQUENCE</scope>
</reference>
<dbReference type="EMBL" id="CAKOGP040002368">
    <property type="protein sequence ID" value="CAJ1968130.1"/>
    <property type="molecule type" value="Genomic_DNA"/>
</dbReference>
<feature type="region of interest" description="Disordered" evidence="1">
    <location>
        <begin position="1"/>
        <end position="120"/>
    </location>
</feature>
<gene>
    <name evidence="3" type="ORF">CYCCA115_LOCUS19150</name>
    <name evidence="4" type="ORF">CYCCA115_LOCUS23095</name>
</gene>
<evidence type="ECO:0000259" key="2">
    <source>
        <dbReference type="Pfam" id="PF03457"/>
    </source>
</evidence>
<dbReference type="Pfam" id="PF03457">
    <property type="entry name" value="HA"/>
    <property type="match status" value="2"/>
</dbReference>
<feature type="region of interest" description="Disordered" evidence="1">
    <location>
        <begin position="344"/>
        <end position="367"/>
    </location>
</feature>
<feature type="domain" description="Helicase-associated" evidence="2">
    <location>
        <begin position="145"/>
        <end position="213"/>
    </location>
</feature>
<feature type="compositionally biased region" description="Basic and acidic residues" evidence="1">
    <location>
        <begin position="97"/>
        <end position="106"/>
    </location>
</feature>
<evidence type="ECO:0000313" key="3">
    <source>
        <dbReference type="EMBL" id="CAJ1961345.1"/>
    </source>
</evidence>
<dbReference type="Gene3D" id="6.10.140.530">
    <property type="match status" value="2"/>
</dbReference>
<feature type="compositionally biased region" description="Low complexity" evidence="1">
    <location>
        <begin position="21"/>
        <end position="53"/>
    </location>
</feature>
<sequence length="367" mass="40033">MEDAVDPIVEQVLQEQPPVDAAAAAMETEAPAADGAVETPAPEAAVEAAVEAAAEGKEDDSSKPAVPVPAAAAAAKEGETPKKPKRKEIRKRVRRVGKSEPRKFAKTDGGSSNPSGEGTLESLTGAAARADGATTMPTRRVLSKHDEKWNNMFDKLVEYKKANNHTLVPQCYHDDPRLGRWVHYQRVEYWIFQQSGTGKITPERIGRLESIGFEWDPQKAQWNILFDRLVKFKEEVGHCKVPKGYAKDTELANWVRNQRLEQANSKKGKKSRMTPERYEKLTSLGFRWSTSIAKKGTARKPSPAATAEHAAAVAAAANELTTAAPKEDPTEKAVEAAVAVAIELDNPAPSNNGSEIKDEDDHTVIQI</sequence>
<accession>A0AAD2G3E5</accession>
<proteinExistence type="predicted"/>
<comment type="caution">
    <text evidence="3">The sequence shown here is derived from an EMBL/GenBank/DDBJ whole genome shotgun (WGS) entry which is preliminary data.</text>
</comment>
<name>A0AAD2G3E5_9STRA</name>
<dbReference type="Proteomes" id="UP001295423">
    <property type="component" value="Unassembled WGS sequence"/>
</dbReference>
<evidence type="ECO:0000313" key="4">
    <source>
        <dbReference type="EMBL" id="CAJ1968130.1"/>
    </source>
</evidence>
<dbReference type="PANTHER" id="PTHR33418">
    <property type="entry name" value="HELICASE-ASSOCIATED"/>
    <property type="match status" value="1"/>
</dbReference>
<feature type="compositionally biased region" description="Basic and acidic residues" evidence="1">
    <location>
        <begin position="355"/>
        <end position="367"/>
    </location>
</feature>
<protein>
    <recommendedName>
        <fullName evidence="2">Helicase-associated domain-containing protein</fullName>
    </recommendedName>
</protein>
<evidence type="ECO:0000313" key="5">
    <source>
        <dbReference type="Proteomes" id="UP001295423"/>
    </source>
</evidence>
<feature type="compositionally biased region" description="Basic residues" evidence="1">
    <location>
        <begin position="83"/>
        <end position="96"/>
    </location>
</feature>
<evidence type="ECO:0000256" key="1">
    <source>
        <dbReference type="SAM" id="MobiDB-lite"/>
    </source>
</evidence>